<comment type="caution">
    <text evidence="1">The sequence shown here is derived from an EMBL/GenBank/DDBJ whole genome shotgun (WGS) entry which is preliminary data.</text>
</comment>
<accession>A0A9N9I9R3</accession>
<dbReference type="AlphaFoldDB" id="A0A9N9I9R3"/>
<gene>
    <name evidence="1" type="ORF">AMORRO_LOCUS13699</name>
</gene>
<reference evidence="1" key="1">
    <citation type="submission" date="2021-06" db="EMBL/GenBank/DDBJ databases">
        <authorList>
            <person name="Kallberg Y."/>
            <person name="Tangrot J."/>
            <person name="Rosling A."/>
        </authorList>
    </citation>
    <scope>NUCLEOTIDE SEQUENCE</scope>
    <source>
        <strain evidence="1">CL551</strain>
    </source>
</reference>
<feature type="non-terminal residue" evidence="1">
    <location>
        <position position="1"/>
    </location>
</feature>
<dbReference type="Proteomes" id="UP000789342">
    <property type="component" value="Unassembled WGS sequence"/>
</dbReference>
<evidence type="ECO:0000313" key="2">
    <source>
        <dbReference type="Proteomes" id="UP000789342"/>
    </source>
</evidence>
<organism evidence="1 2">
    <name type="scientific">Acaulospora morrowiae</name>
    <dbReference type="NCBI Taxonomy" id="94023"/>
    <lineage>
        <taxon>Eukaryota</taxon>
        <taxon>Fungi</taxon>
        <taxon>Fungi incertae sedis</taxon>
        <taxon>Mucoromycota</taxon>
        <taxon>Glomeromycotina</taxon>
        <taxon>Glomeromycetes</taxon>
        <taxon>Diversisporales</taxon>
        <taxon>Acaulosporaceae</taxon>
        <taxon>Acaulospora</taxon>
    </lineage>
</organism>
<evidence type="ECO:0000313" key="1">
    <source>
        <dbReference type="EMBL" id="CAG8726517.1"/>
    </source>
</evidence>
<dbReference type="EMBL" id="CAJVPV010024455">
    <property type="protein sequence ID" value="CAG8726517.1"/>
    <property type="molecule type" value="Genomic_DNA"/>
</dbReference>
<keyword evidence="2" id="KW-1185">Reference proteome</keyword>
<protein>
    <submittedName>
        <fullName evidence="1">12466_t:CDS:1</fullName>
    </submittedName>
</protein>
<sequence>QSHGEQSAFDPIVWPSQALNLVSSPAKLVSQDEQNESMLQTENNQQFVSTSGSISSYLTSIFNDANLLTQSISDQNPHGSQPNLDTSELMIAQSVPPDALQFFTETAAALILNDGRSSSGSVNFEQGNSSFNLIPRDQIDSDFSDLTLNADSMVLLDLTHGNPPDANLIESTCDDEPSGASPIDLQFLSTQYDTTLGDSSCTSLMIPTPEMRSTSATLDDEQLGLQENEQFLNTRSDLNSICELTLNLPINSLNSGIDLQHISMDNSKNEQISQVSSDNNGFICNFSRTYRECRDFSKIKPSAKSNKFVKSSKKIRDVTKVSMKTYKVIMDLLSKMPETNYRPKPVTPMKDWVYEPPSYCVNMCDVEFAYLEITKDIERETENYCYTRFEDQGMTHVFNEEPSLDYNQGRFFLSSLNVPEIADIPDFCYTKYMDFGKLAQVDVDTRDLNYIDQGIYNSW</sequence>
<proteinExistence type="predicted"/>
<name>A0A9N9I9R3_9GLOM</name>